<dbReference type="PROSITE" id="PS50011">
    <property type="entry name" value="PROTEIN_KINASE_DOM"/>
    <property type="match status" value="1"/>
</dbReference>
<evidence type="ECO:0000313" key="2">
    <source>
        <dbReference type="EMBL" id="EKX43183.1"/>
    </source>
</evidence>
<dbReference type="Gene3D" id="1.10.510.10">
    <property type="entry name" value="Transferase(Phosphotransferase) domain 1"/>
    <property type="match status" value="1"/>
</dbReference>
<dbReference type="InterPro" id="IPR000719">
    <property type="entry name" value="Prot_kinase_dom"/>
</dbReference>
<name>L1J3S8_GUITC</name>
<evidence type="ECO:0000259" key="1">
    <source>
        <dbReference type="PROSITE" id="PS50011"/>
    </source>
</evidence>
<dbReference type="GO" id="GO:0004674">
    <property type="term" value="F:protein serine/threonine kinase activity"/>
    <property type="evidence" value="ECO:0007669"/>
    <property type="project" value="TreeGrafter"/>
</dbReference>
<dbReference type="PANTHER" id="PTHR44167:SF24">
    <property type="entry name" value="SERINE_THREONINE-PROTEIN KINASE CHK2"/>
    <property type="match status" value="1"/>
</dbReference>
<feature type="domain" description="Protein kinase" evidence="1">
    <location>
        <begin position="1"/>
        <end position="98"/>
    </location>
</feature>
<dbReference type="KEGG" id="gtt:GUITHDRAFT_51357"/>
<evidence type="ECO:0000313" key="3">
    <source>
        <dbReference type="EnsemblProtists" id="EKX43183"/>
    </source>
</evidence>
<dbReference type="GO" id="GO:0005524">
    <property type="term" value="F:ATP binding"/>
    <property type="evidence" value="ECO:0007669"/>
    <property type="project" value="InterPro"/>
</dbReference>
<dbReference type="EMBL" id="JH993012">
    <property type="protein sequence ID" value="EKX43183.1"/>
    <property type="molecule type" value="Genomic_DNA"/>
</dbReference>
<reference evidence="3" key="3">
    <citation type="submission" date="2016-03" db="UniProtKB">
        <authorList>
            <consortium name="EnsemblProtists"/>
        </authorList>
    </citation>
    <scope>IDENTIFICATION</scope>
</reference>
<sequence>QMLIALIQMQDKGIMHRDIKPSNTLVVPGDREHPLKIIDFGSSCDWNDPLKKGLGDATCDPMYAPPEKTLQFLGPGKFDVYSVGMMGIRVLFPSLTRG</sequence>
<dbReference type="InterPro" id="IPR011009">
    <property type="entry name" value="Kinase-like_dom_sf"/>
</dbReference>
<dbReference type="Proteomes" id="UP000011087">
    <property type="component" value="Unassembled WGS sequence"/>
</dbReference>
<keyword evidence="4" id="KW-1185">Reference proteome</keyword>
<dbReference type="PROSITE" id="PS00108">
    <property type="entry name" value="PROTEIN_KINASE_ST"/>
    <property type="match status" value="1"/>
</dbReference>
<dbReference type="PANTHER" id="PTHR44167">
    <property type="entry name" value="OVARIAN-SPECIFIC SERINE/THREONINE-PROTEIN KINASE LOK-RELATED"/>
    <property type="match status" value="1"/>
</dbReference>
<dbReference type="AlphaFoldDB" id="L1J3S8"/>
<dbReference type="GO" id="GO:0044773">
    <property type="term" value="P:mitotic DNA damage checkpoint signaling"/>
    <property type="evidence" value="ECO:0007669"/>
    <property type="project" value="TreeGrafter"/>
</dbReference>
<protein>
    <recommendedName>
        <fullName evidence="1">Protein kinase domain-containing protein</fullName>
    </recommendedName>
</protein>
<reference evidence="2 4" key="1">
    <citation type="journal article" date="2012" name="Nature">
        <title>Algal genomes reveal evolutionary mosaicism and the fate of nucleomorphs.</title>
        <authorList>
            <consortium name="DOE Joint Genome Institute"/>
            <person name="Curtis B.A."/>
            <person name="Tanifuji G."/>
            <person name="Burki F."/>
            <person name="Gruber A."/>
            <person name="Irimia M."/>
            <person name="Maruyama S."/>
            <person name="Arias M.C."/>
            <person name="Ball S.G."/>
            <person name="Gile G.H."/>
            <person name="Hirakawa Y."/>
            <person name="Hopkins J.F."/>
            <person name="Kuo A."/>
            <person name="Rensing S.A."/>
            <person name="Schmutz J."/>
            <person name="Symeonidi A."/>
            <person name="Elias M."/>
            <person name="Eveleigh R.J."/>
            <person name="Herman E.K."/>
            <person name="Klute M.J."/>
            <person name="Nakayama T."/>
            <person name="Obornik M."/>
            <person name="Reyes-Prieto A."/>
            <person name="Armbrust E.V."/>
            <person name="Aves S.J."/>
            <person name="Beiko R.G."/>
            <person name="Coutinho P."/>
            <person name="Dacks J.B."/>
            <person name="Durnford D.G."/>
            <person name="Fast N.M."/>
            <person name="Green B.R."/>
            <person name="Grisdale C.J."/>
            <person name="Hempel F."/>
            <person name="Henrissat B."/>
            <person name="Hoppner M.P."/>
            <person name="Ishida K."/>
            <person name="Kim E."/>
            <person name="Koreny L."/>
            <person name="Kroth P.G."/>
            <person name="Liu Y."/>
            <person name="Malik S.B."/>
            <person name="Maier U.G."/>
            <person name="McRose D."/>
            <person name="Mock T."/>
            <person name="Neilson J.A."/>
            <person name="Onodera N.T."/>
            <person name="Poole A.M."/>
            <person name="Pritham E.J."/>
            <person name="Richards T.A."/>
            <person name="Rocap G."/>
            <person name="Roy S.W."/>
            <person name="Sarai C."/>
            <person name="Schaack S."/>
            <person name="Shirato S."/>
            <person name="Slamovits C.H."/>
            <person name="Spencer D.F."/>
            <person name="Suzuki S."/>
            <person name="Worden A.Z."/>
            <person name="Zauner S."/>
            <person name="Barry K."/>
            <person name="Bell C."/>
            <person name="Bharti A.K."/>
            <person name="Crow J.A."/>
            <person name="Grimwood J."/>
            <person name="Kramer R."/>
            <person name="Lindquist E."/>
            <person name="Lucas S."/>
            <person name="Salamov A."/>
            <person name="McFadden G.I."/>
            <person name="Lane C.E."/>
            <person name="Keeling P.J."/>
            <person name="Gray M.W."/>
            <person name="Grigoriev I.V."/>
            <person name="Archibald J.M."/>
        </authorList>
    </citation>
    <scope>NUCLEOTIDE SEQUENCE</scope>
    <source>
        <strain evidence="2 4">CCMP2712</strain>
    </source>
</reference>
<accession>L1J3S8</accession>
<feature type="non-terminal residue" evidence="2">
    <location>
        <position position="98"/>
    </location>
</feature>
<dbReference type="InterPro" id="IPR008271">
    <property type="entry name" value="Ser/Thr_kinase_AS"/>
</dbReference>
<dbReference type="Pfam" id="PF00069">
    <property type="entry name" value="Pkinase"/>
    <property type="match status" value="1"/>
</dbReference>
<evidence type="ECO:0000313" key="4">
    <source>
        <dbReference type="Proteomes" id="UP000011087"/>
    </source>
</evidence>
<dbReference type="SUPFAM" id="SSF56112">
    <property type="entry name" value="Protein kinase-like (PK-like)"/>
    <property type="match status" value="1"/>
</dbReference>
<proteinExistence type="predicted"/>
<dbReference type="GeneID" id="17299759"/>
<dbReference type="STRING" id="905079.L1J3S8"/>
<dbReference type="OrthoDB" id="10252171at2759"/>
<dbReference type="GO" id="GO:0005634">
    <property type="term" value="C:nucleus"/>
    <property type="evidence" value="ECO:0007669"/>
    <property type="project" value="TreeGrafter"/>
</dbReference>
<dbReference type="HOGENOM" id="CLU_2339934_0_0_1"/>
<feature type="non-terminal residue" evidence="2">
    <location>
        <position position="1"/>
    </location>
</feature>
<dbReference type="eggNOG" id="KOG0594">
    <property type="taxonomic scope" value="Eukaryota"/>
</dbReference>
<reference evidence="4" key="2">
    <citation type="submission" date="2012-11" db="EMBL/GenBank/DDBJ databases">
        <authorList>
            <person name="Kuo A."/>
            <person name="Curtis B.A."/>
            <person name="Tanifuji G."/>
            <person name="Burki F."/>
            <person name="Gruber A."/>
            <person name="Irimia M."/>
            <person name="Maruyama S."/>
            <person name="Arias M.C."/>
            <person name="Ball S.G."/>
            <person name="Gile G.H."/>
            <person name="Hirakawa Y."/>
            <person name="Hopkins J.F."/>
            <person name="Rensing S.A."/>
            <person name="Schmutz J."/>
            <person name="Symeonidi A."/>
            <person name="Elias M."/>
            <person name="Eveleigh R.J."/>
            <person name="Herman E.K."/>
            <person name="Klute M.J."/>
            <person name="Nakayama T."/>
            <person name="Obornik M."/>
            <person name="Reyes-Prieto A."/>
            <person name="Armbrust E.V."/>
            <person name="Aves S.J."/>
            <person name="Beiko R.G."/>
            <person name="Coutinho P."/>
            <person name="Dacks J.B."/>
            <person name="Durnford D.G."/>
            <person name="Fast N.M."/>
            <person name="Green B.R."/>
            <person name="Grisdale C."/>
            <person name="Hempe F."/>
            <person name="Henrissat B."/>
            <person name="Hoppner M.P."/>
            <person name="Ishida K.-I."/>
            <person name="Kim E."/>
            <person name="Koreny L."/>
            <person name="Kroth P.G."/>
            <person name="Liu Y."/>
            <person name="Malik S.-B."/>
            <person name="Maier U.G."/>
            <person name="McRose D."/>
            <person name="Mock T."/>
            <person name="Neilson J.A."/>
            <person name="Onodera N.T."/>
            <person name="Poole A.M."/>
            <person name="Pritham E.J."/>
            <person name="Richards T.A."/>
            <person name="Rocap G."/>
            <person name="Roy S.W."/>
            <person name="Sarai C."/>
            <person name="Schaack S."/>
            <person name="Shirato S."/>
            <person name="Slamovits C.H."/>
            <person name="Spencer D.F."/>
            <person name="Suzuki S."/>
            <person name="Worden A.Z."/>
            <person name="Zauner S."/>
            <person name="Barry K."/>
            <person name="Bell C."/>
            <person name="Bharti A.K."/>
            <person name="Crow J.A."/>
            <person name="Grimwood J."/>
            <person name="Kramer R."/>
            <person name="Lindquist E."/>
            <person name="Lucas S."/>
            <person name="Salamov A."/>
            <person name="McFadden G.I."/>
            <person name="Lane C.E."/>
            <person name="Keeling P.J."/>
            <person name="Gray M.W."/>
            <person name="Grigoriev I.V."/>
            <person name="Archibald J.M."/>
        </authorList>
    </citation>
    <scope>NUCLEOTIDE SEQUENCE</scope>
    <source>
        <strain evidence="4">CCMP2712</strain>
    </source>
</reference>
<organism evidence="2">
    <name type="scientific">Guillardia theta (strain CCMP2712)</name>
    <name type="common">Cryptophyte</name>
    <dbReference type="NCBI Taxonomy" id="905079"/>
    <lineage>
        <taxon>Eukaryota</taxon>
        <taxon>Cryptophyceae</taxon>
        <taxon>Pyrenomonadales</taxon>
        <taxon>Geminigeraceae</taxon>
        <taxon>Guillardia</taxon>
    </lineage>
</organism>
<dbReference type="PaxDb" id="55529-EKX43183"/>
<dbReference type="RefSeq" id="XP_005830163.1">
    <property type="nucleotide sequence ID" value="XM_005830106.1"/>
</dbReference>
<dbReference type="EnsemblProtists" id="EKX43183">
    <property type="protein sequence ID" value="EKX43183"/>
    <property type="gene ID" value="GUITHDRAFT_51357"/>
</dbReference>
<gene>
    <name evidence="2" type="ORF">GUITHDRAFT_51357</name>
</gene>